<dbReference type="Pfam" id="PF03188">
    <property type="entry name" value="Cytochrom_B561"/>
    <property type="match status" value="1"/>
</dbReference>
<keyword evidence="4" id="KW-0349">Heme</keyword>
<sequence length="239" mass="26419">MTFTNGDTDNGATTKSVKIAPGSVKYHMQTLKTVLNSLAHMLIGLVCILTLFFAFYRGLPTSMTNIHIALTVIGYQFLMAQGILSLCPHNAWSAHLTLGHKKRIHWILQIMGSILAIAGSALYILNKPVHWNTLHGKYGLVALVFTIASLFNGVTSLYAFELRKVIPIPGKLSKLSHICFGIVAYAASSASLCYGYDKGFFKMYMDSDVNTYFLMGFTVVLTVVVILNPIITFVEKLFR</sequence>
<keyword evidence="6" id="KW-0479">Metal-binding</keyword>
<evidence type="ECO:0000256" key="8">
    <source>
        <dbReference type="ARBA" id="ARBA00022989"/>
    </source>
</evidence>
<keyword evidence="3" id="KW-0813">Transport</keyword>
<evidence type="ECO:0000256" key="11">
    <source>
        <dbReference type="ARBA" id="ARBA00024225"/>
    </source>
</evidence>
<feature type="transmembrane region" description="Helical" evidence="12">
    <location>
        <begin position="34"/>
        <end position="56"/>
    </location>
</feature>
<proteinExistence type="predicted"/>
<dbReference type="PANTHER" id="PTHR15422:SF43">
    <property type="entry name" value="ASCORBATE FERRIREDUCTASE (TRANSMEMBRANE)"/>
    <property type="match status" value="1"/>
</dbReference>
<evidence type="ECO:0000256" key="1">
    <source>
        <dbReference type="ARBA" id="ARBA00001970"/>
    </source>
</evidence>
<feature type="transmembrane region" description="Helical" evidence="12">
    <location>
        <begin position="138"/>
        <end position="160"/>
    </location>
</feature>
<keyword evidence="9" id="KW-0408">Iron</keyword>
<evidence type="ECO:0000256" key="2">
    <source>
        <dbReference type="ARBA" id="ARBA00004141"/>
    </source>
</evidence>
<dbReference type="PANTHER" id="PTHR15422">
    <property type="entry name" value="OS05G0565100 PROTEIN"/>
    <property type="match status" value="1"/>
</dbReference>
<name>A0A9P0C465_CHRIL</name>
<dbReference type="GO" id="GO:0140575">
    <property type="term" value="F:transmembrane monodehydroascorbate reductase activity"/>
    <property type="evidence" value="ECO:0007669"/>
    <property type="project" value="InterPro"/>
</dbReference>
<dbReference type="EC" id="7.2.1.3" evidence="11"/>
<evidence type="ECO:0000256" key="12">
    <source>
        <dbReference type="SAM" id="Phobius"/>
    </source>
</evidence>
<feature type="transmembrane region" description="Helical" evidence="12">
    <location>
        <begin position="106"/>
        <end position="126"/>
    </location>
</feature>
<dbReference type="SMART" id="SM00665">
    <property type="entry name" value="B561"/>
    <property type="match status" value="1"/>
</dbReference>
<dbReference type="EMBL" id="LR824010">
    <property type="protein sequence ID" value="CAH0625433.1"/>
    <property type="molecule type" value="Genomic_DNA"/>
</dbReference>
<comment type="subcellular location">
    <subcellularLocation>
        <location evidence="2">Membrane</location>
        <topology evidence="2">Multi-pass membrane protein</topology>
    </subcellularLocation>
</comment>
<evidence type="ECO:0000313" key="14">
    <source>
        <dbReference type="EMBL" id="CAH0625433.1"/>
    </source>
</evidence>
<feature type="transmembrane region" description="Helical" evidence="12">
    <location>
        <begin position="68"/>
        <end position="86"/>
    </location>
</feature>
<dbReference type="OrthoDB" id="432881at2759"/>
<gene>
    <name evidence="14" type="ORF">CINC_LOCUS12046</name>
</gene>
<reference evidence="14" key="1">
    <citation type="submission" date="2021-12" db="EMBL/GenBank/DDBJ databases">
        <authorList>
            <person name="King R."/>
        </authorList>
    </citation>
    <scope>NUCLEOTIDE SEQUENCE</scope>
</reference>
<dbReference type="GO" id="GO:0046872">
    <property type="term" value="F:metal ion binding"/>
    <property type="evidence" value="ECO:0007669"/>
    <property type="project" value="UniProtKB-KW"/>
</dbReference>
<organism evidence="14 15">
    <name type="scientific">Chrysodeixis includens</name>
    <name type="common">Soybean looper</name>
    <name type="synonym">Pseudoplusia includens</name>
    <dbReference type="NCBI Taxonomy" id="689277"/>
    <lineage>
        <taxon>Eukaryota</taxon>
        <taxon>Metazoa</taxon>
        <taxon>Ecdysozoa</taxon>
        <taxon>Arthropoda</taxon>
        <taxon>Hexapoda</taxon>
        <taxon>Insecta</taxon>
        <taxon>Pterygota</taxon>
        <taxon>Neoptera</taxon>
        <taxon>Endopterygota</taxon>
        <taxon>Lepidoptera</taxon>
        <taxon>Glossata</taxon>
        <taxon>Ditrysia</taxon>
        <taxon>Noctuoidea</taxon>
        <taxon>Noctuidae</taxon>
        <taxon>Plusiinae</taxon>
        <taxon>Chrysodeixis</taxon>
    </lineage>
</organism>
<evidence type="ECO:0000256" key="6">
    <source>
        <dbReference type="ARBA" id="ARBA00022723"/>
    </source>
</evidence>
<dbReference type="GO" id="GO:0016020">
    <property type="term" value="C:membrane"/>
    <property type="evidence" value="ECO:0007669"/>
    <property type="project" value="UniProtKB-SubCell"/>
</dbReference>
<evidence type="ECO:0000256" key="10">
    <source>
        <dbReference type="ARBA" id="ARBA00023136"/>
    </source>
</evidence>
<dbReference type="AlphaFoldDB" id="A0A9P0C465"/>
<comment type="cofactor">
    <cofactor evidence="1">
        <name>heme b</name>
        <dbReference type="ChEBI" id="CHEBI:60344"/>
    </cofactor>
</comment>
<accession>A0A9P0C465</accession>
<keyword evidence="7" id="KW-0249">Electron transport</keyword>
<protein>
    <recommendedName>
        <fullName evidence="11">ascorbate ferrireductase (transmembrane)</fullName>
        <ecNumber evidence="11">7.2.1.3</ecNumber>
    </recommendedName>
</protein>
<evidence type="ECO:0000256" key="5">
    <source>
        <dbReference type="ARBA" id="ARBA00022692"/>
    </source>
</evidence>
<feature type="transmembrane region" description="Helical" evidence="12">
    <location>
        <begin position="212"/>
        <end position="234"/>
    </location>
</feature>
<keyword evidence="8 12" id="KW-1133">Transmembrane helix</keyword>
<evidence type="ECO:0000256" key="3">
    <source>
        <dbReference type="ARBA" id="ARBA00022448"/>
    </source>
</evidence>
<keyword evidence="15" id="KW-1185">Reference proteome</keyword>
<dbReference type="InterPro" id="IPR045150">
    <property type="entry name" value="CYB561D1/2"/>
</dbReference>
<evidence type="ECO:0000256" key="7">
    <source>
        <dbReference type="ARBA" id="ARBA00022982"/>
    </source>
</evidence>
<dbReference type="Proteomes" id="UP001154114">
    <property type="component" value="Chromosome 7"/>
</dbReference>
<dbReference type="PROSITE" id="PS50939">
    <property type="entry name" value="CYTOCHROME_B561"/>
    <property type="match status" value="1"/>
</dbReference>
<feature type="transmembrane region" description="Helical" evidence="12">
    <location>
        <begin position="172"/>
        <end position="192"/>
    </location>
</feature>
<keyword evidence="10 12" id="KW-0472">Membrane</keyword>
<feature type="domain" description="Cytochrome b561" evidence="13">
    <location>
        <begin position="34"/>
        <end position="237"/>
    </location>
</feature>
<evidence type="ECO:0000256" key="4">
    <source>
        <dbReference type="ARBA" id="ARBA00022617"/>
    </source>
</evidence>
<evidence type="ECO:0000256" key="9">
    <source>
        <dbReference type="ARBA" id="ARBA00023004"/>
    </source>
</evidence>
<evidence type="ECO:0000259" key="13">
    <source>
        <dbReference type="PROSITE" id="PS50939"/>
    </source>
</evidence>
<dbReference type="GO" id="GO:0140571">
    <property type="term" value="F:transmembrane ascorbate ferrireductase activity"/>
    <property type="evidence" value="ECO:0007669"/>
    <property type="project" value="UniProtKB-EC"/>
</dbReference>
<dbReference type="Gene3D" id="1.20.120.1770">
    <property type="match status" value="1"/>
</dbReference>
<keyword evidence="5 12" id="KW-0812">Transmembrane</keyword>
<dbReference type="InterPro" id="IPR006593">
    <property type="entry name" value="Cyt_b561/ferric_Rdtase_TM"/>
</dbReference>
<evidence type="ECO:0000313" key="15">
    <source>
        <dbReference type="Proteomes" id="UP001154114"/>
    </source>
</evidence>